<evidence type="ECO:0000313" key="2">
    <source>
        <dbReference type="EMBL" id="QSI93440.1"/>
    </source>
</evidence>
<keyword evidence="3" id="KW-1185">Reference proteome</keyword>
<dbReference type="Proteomes" id="UP000662840">
    <property type="component" value="Chromosome"/>
</dbReference>
<gene>
    <name evidence="2" type="ORF">JGC47_10340</name>
</gene>
<feature type="domain" description="HTH-type transcriptional repressor NicS C-terminal" evidence="1">
    <location>
        <begin position="2"/>
        <end position="65"/>
    </location>
</feature>
<proteinExistence type="predicted"/>
<evidence type="ECO:0000259" key="1">
    <source>
        <dbReference type="Pfam" id="PF17938"/>
    </source>
</evidence>
<sequence length="77" mass="8738">MHEILIRGDPHGEINSMIATVSVHRLKSSTGTHCLAHHCIFHTLFGHNESEQQSVARNRQLVVDATLRCLHPVEYWA</sequence>
<dbReference type="Pfam" id="PF17938">
    <property type="entry name" value="TetR_C_29"/>
    <property type="match status" value="1"/>
</dbReference>
<dbReference type="EMBL" id="CP066796">
    <property type="protein sequence ID" value="QSI93440.1"/>
    <property type="molecule type" value="Genomic_DNA"/>
</dbReference>
<name>A0ABX7MM46_ERWAM</name>
<evidence type="ECO:0000313" key="3">
    <source>
        <dbReference type="Proteomes" id="UP000662840"/>
    </source>
</evidence>
<organism evidence="2 3">
    <name type="scientific">Erwinia amylovora</name>
    <name type="common">Fire blight bacteria</name>
    <dbReference type="NCBI Taxonomy" id="552"/>
    <lineage>
        <taxon>Bacteria</taxon>
        <taxon>Pseudomonadati</taxon>
        <taxon>Pseudomonadota</taxon>
        <taxon>Gammaproteobacteria</taxon>
        <taxon>Enterobacterales</taxon>
        <taxon>Erwiniaceae</taxon>
        <taxon>Erwinia</taxon>
    </lineage>
</organism>
<reference evidence="2 3" key="1">
    <citation type="submission" date="2020-12" db="EMBL/GenBank/DDBJ databases">
        <title>Genome sequence of Erwinia amylovora ATCC15580, a type strain.</title>
        <authorList>
            <person name="Kang I.-J."/>
            <person name="Roh E."/>
        </authorList>
    </citation>
    <scope>NUCLEOTIDE SEQUENCE [LARGE SCALE GENOMIC DNA]</scope>
    <source>
        <strain evidence="2 3">ATCC 15580</strain>
    </source>
</reference>
<protein>
    <recommendedName>
        <fullName evidence="1">HTH-type transcriptional repressor NicS C-terminal domain-containing protein</fullName>
    </recommendedName>
</protein>
<accession>A0ABX7MM46</accession>
<dbReference type="InterPro" id="IPR041474">
    <property type="entry name" value="NicS_C"/>
</dbReference>